<reference evidence="3" key="1">
    <citation type="journal article" date="2020" name="MBio">
        <title>Horizontal gene transfer to a defensive symbiont with a reduced genome amongst a multipartite beetle microbiome.</title>
        <authorList>
            <person name="Waterworth S.C."/>
            <person name="Florez L.V."/>
            <person name="Rees E.R."/>
            <person name="Hertweck C."/>
            <person name="Kaltenpoth M."/>
            <person name="Kwan J.C."/>
        </authorList>
    </citation>
    <scope>NUCLEOTIDE SEQUENCE [LARGE SCALE GENOMIC DNA]</scope>
</reference>
<dbReference type="Proteomes" id="UP000490535">
    <property type="component" value="Unassembled WGS sequence"/>
</dbReference>
<keyword evidence="1" id="KW-1133">Transmembrane helix</keyword>
<sequence>MLLYNALTSYYITQSPDAYLETTLSVRIGLFMLALGPLTLTIISVVIDKNYIIKFYISPIMMG</sequence>
<organism evidence="2 3">
    <name type="scientific">Acinetobacter bereziniae</name>
    <name type="common">Acinetobacter genomosp. 10</name>
    <dbReference type="NCBI Taxonomy" id="106648"/>
    <lineage>
        <taxon>Bacteria</taxon>
        <taxon>Pseudomonadati</taxon>
        <taxon>Pseudomonadota</taxon>
        <taxon>Gammaproteobacteria</taxon>
        <taxon>Moraxellales</taxon>
        <taxon>Moraxellaceae</taxon>
        <taxon>Acinetobacter</taxon>
    </lineage>
</organism>
<evidence type="ECO:0000313" key="2">
    <source>
        <dbReference type="EMBL" id="KAF1019925.1"/>
    </source>
</evidence>
<comment type="caution">
    <text evidence="2">The sequence shown here is derived from an EMBL/GenBank/DDBJ whole genome shotgun (WGS) entry which is preliminary data.</text>
</comment>
<dbReference type="EMBL" id="WNDP01000132">
    <property type="protein sequence ID" value="KAF1019925.1"/>
    <property type="molecule type" value="Genomic_DNA"/>
</dbReference>
<accession>A0A833UKM0</accession>
<protein>
    <submittedName>
        <fullName evidence="2">Uncharacterized protein</fullName>
    </submittedName>
</protein>
<name>A0A833UKM0_ACIBZ</name>
<proteinExistence type="predicted"/>
<gene>
    <name evidence="2" type="ORF">GAK29_03776</name>
</gene>
<evidence type="ECO:0000313" key="3">
    <source>
        <dbReference type="Proteomes" id="UP000490535"/>
    </source>
</evidence>
<keyword evidence="1" id="KW-0472">Membrane</keyword>
<dbReference type="AlphaFoldDB" id="A0A833UKM0"/>
<feature type="transmembrane region" description="Helical" evidence="1">
    <location>
        <begin position="28"/>
        <end position="47"/>
    </location>
</feature>
<keyword evidence="1" id="KW-0812">Transmembrane</keyword>
<evidence type="ECO:0000256" key="1">
    <source>
        <dbReference type="SAM" id="Phobius"/>
    </source>
</evidence>